<evidence type="ECO:0008006" key="3">
    <source>
        <dbReference type="Google" id="ProtNLM"/>
    </source>
</evidence>
<sequence length="196" mass="22104">MLNIKNKGISLNGACKLSWIIFFFLLTSCSYSDKNNIQITDEVLDVHINYAKSYITVQRYRYPGIPWPEKTDNTDIYITMLNGFIQKYVSAFNASNSTLNFSVDQNFTLVIGQVIYAGNWSNKNGKISFNGKLDKLGNNSIPKTSGCNDSQTIEGEKIKEDLVIISFKENHECDSTSKEGSSLYKSSVSYKIRLKS</sequence>
<accession>A8ZQR2</accession>
<keyword evidence="2" id="KW-1185">Reference proteome</keyword>
<gene>
    <name evidence="1" type="ordered locus">AM1_G0168</name>
</gene>
<reference evidence="1 2" key="1">
    <citation type="journal article" date="2008" name="Proc. Natl. Acad. Sci. U.S.A.">
        <title>Niche adaptation and genome expansion in the chlorophyll d-producing cyanobacterium Acaryochloris marina.</title>
        <authorList>
            <person name="Swingley W.D."/>
            <person name="Chen M."/>
            <person name="Cheung P.C."/>
            <person name="Conrad A.L."/>
            <person name="Dejesa L.C."/>
            <person name="Hao J."/>
            <person name="Honchak B.M."/>
            <person name="Karbach L.E."/>
            <person name="Kurdoglu A."/>
            <person name="Lahiri S."/>
            <person name="Mastrian S.D."/>
            <person name="Miyashita H."/>
            <person name="Page L."/>
            <person name="Ramakrishna P."/>
            <person name="Satoh S."/>
            <person name="Sattley W.M."/>
            <person name="Shimada Y."/>
            <person name="Taylor H.L."/>
            <person name="Tomo T."/>
            <person name="Tsuchiya T."/>
            <person name="Wang Z.T."/>
            <person name="Raymond J."/>
            <person name="Mimuro M."/>
            <person name="Blankenship R.E."/>
            <person name="Touchman J.W."/>
        </authorList>
    </citation>
    <scope>NUCLEOTIDE SEQUENCE [LARGE SCALE GENOMIC DNA]</scope>
    <source>
        <strain evidence="2">MBIC 11017</strain>
        <plasmid evidence="2">Plasmid pREB7</plasmid>
    </source>
</reference>
<name>A8ZQR2_ACAM1</name>
<keyword evidence="1" id="KW-0614">Plasmid</keyword>
<dbReference type="KEGG" id="amr:AM1_G0168"/>
<dbReference type="Proteomes" id="UP000000268">
    <property type="component" value="Plasmid pREB7"/>
</dbReference>
<dbReference type="PROSITE" id="PS51257">
    <property type="entry name" value="PROKAR_LIPOPROTEIN"/>
    <property type="match status" value="1"/>
</dbReference>
<dbReference type="AlphaFoldDB" id="A8ZQR2"/>
<evidence type="ECO:0000313" key="2">
    <source>
        <dbReference type="Proteomes" id="UP000000268"/>
    </source>
</evidence>
<organism evidence="1 2">
    <name type="scientific">Acaryochloris marina (strain MBIC 11017)</name>
    <dbReference type="NCBI Taxonomy" id="329726"/>
    <lineage>
        <taxon>Bacteria</taxon>
        <taxon>Bacillati</taxon>
        <taxon>Cyanobacteriota</taxon>
        <taxon>Cyanophyceae</taxon>
        <taxon>Acaryochloridales</taxon>
        <taxon>Acaryochloridaceae</taxon>
        <taxon>Acaryochloris</taxon>
    </lineage>
</organism>
<dbReference type="HOGENOM" id="CLU_1387648_0_0_3"/>
<proteinExistence type="predicted"/>
<geneLocation type="plasmid" evidence="1 2">
    <name>pREB7</name>
</geneLocation>
<evidence type="ECO:0000313" key="1">
    <source>
        <dbReference type="EMBL" id="ABW33348.1"/>
    </source>
</evidence>
<protein>
    <recommendedName>
        <fullName evidence="3">Lipoprotein</fullName>
    </recommendedName>
</protein>
<dbReference type="EMBL" id="CP000844">
    <property type="protein sequence ID" value="ABW33348.1"/>
    <property type="molecule type" value="Genomic_DNA"/>
</dbReference>